<evidence type="ECO:0000313" key="5">
    <source>
        <dbReference type="Proteomes" id="UP000494040"/>
    </source>
</evidence>
<evidence type="ECO:0000313" key="4">
    <source>
        <dbReference type="EnsemblMetazoa" id="XP_014242684.1"/>
    </source>
</evidence>
<sequence>MHNTLIIVSLSVLTNFIGVNSFQCRIENGKPVDWYVMYKLPKITKPKSLFGDGYHYMYMTSEINTWQFSKQLINSNKSILAWTLKEFYTSKPRGFWLSYNDQSAHVTLTEGHTKGVIGADKETGFWLIHSIPHFPNFNNFTYSYPQTGRRNGQSVLCVTFNSSEMDKIGNLLEYNRPSIWRKVLPADLATLYPNLYSAAKGETVKKAPWYTIIELKSKNGFNLTAFAKSEQFGKDLYDLVAQSEKADVNTETWQNEPSPLPPFCSLTYKVFNIRSIRIAEINMTFKSHKDHSKLAISAVPSKPFVCIGDINRALHQEKRGGGTMCLTSKQHWTSYSKLINTKDTC</sequence>
<evidence type="ECO:0000256" key="1">
    <source>
        <dbReference type="ARBA" id="ARBA00007527"/>
    </source>
</evidence>
<accession>A0A8I6RF77</accession>
<evidence type="ECO:0000256" key="3">
    <source>
        <dbReference type="SAM" id="SignalP"/>
    </source>
</evidence>
<keyword evidence="2" id="KW-0378">Hydrolase</keyword>
<dbReference type="InterPro" id="IPR004947">
    <property type="entry name" value="DNase_II"/>
</dbReference>
<dbReference type="GeneID" id="106662821"/>
<keyword evidence="3" id="KW-0732">Signal</keyword>
<name>A0A8I6RF77_CIMLE</name>
<dbReference type="CDD" id="cd09120">
    <property type="entry name" value="PLDc_DNaseII_1"/>
    <property type="match status" value="1"/>
</dbReference>
<dbReference type="GO" id="GO:0004531">
    <property type="term" value="F:deoxyribonuclease II activity"/>
    <property type="evidence" value="ECO:0007669"/>
    <property type="project" value="InterPro"/>
</dbReference>
<evidence type="ECO:0000256" key="2">
    <source>
        <dbReference type="ARBA" id="ARBA00022801"/>
    </source>
</evidence>
<dbReference type="Proteomes" id="UP000494040">
    <property type="component" value="Unassembled WGS sequence"/>
</dbReference>
<dbReference type="AlphaFoldDB" id="A0A8I6RF77"/>
<dbReference type="CTD" id="48228"/>
<dbReference type="RefSeq" id="XP_014242684.1">
    <property type="nucleotide sequence ID" value="XM_014387198.2"/>
</dbReference>
<reference evidence="4" key="1">
    <citation type="submission" date="2022-01" db="UniProtKB">
        <authorList>
            <consortium name="EnsemblMetazoa"/>
        </authorList>
    </citation>
    <scope>IDENTIFICATION</scope>
</reference>
<dbReference type="KEGG" id="clec:106662821"/>
<dbReference type="OrthoDB" id="10261598at2759"/>
<protein>
    <submittedName>
        <fullName evidence="4">Uncharacterized protein</fullName>
    </submittedName>
</protein>
<dbReference type="OMA" id="HMPQLCA"/>
<dbReference type="Pfam" id="PF03265">
    <property type="entry name" value="DNase_II"/>
    <property type="match status" value="1"/>
</dbReference>
<proteinExistence type="inferred from homology"/>
<organism evidence="4 5">
    <name type="scientific">Cimex lectularius</name>
    <name type="common">Bed bug</name>
    <name type="synonym">Acanthia lectularia</name>
    <dbReference type="NCBI Taxonomy" id="79782"/>
    <lineage>
        <taxon>Eukaryota</taxon>
        <taxon>Metazoa</taxon>
        <taxon>Ecdysozoa</taxon>
        <taxon>Arthropoda</taxon>
        <taxon>Hexapoda</taxon>
        <taxon>Insecta</taxon>
        <taxon>Pterygota</taxon>
        <taxon>Neoptera</taxon>
        <taxon>Paraneoptera</taxon>
        <taxon>Hemiptera</taxon>
        <taxon>Heteroptera</taxon>
        <taxon>Panheteroptera</taxon>
        <taxon>Cimicomorpha</taxon>
        <taxon>Cimicidae</taxon>
        <taxon>Cimex</taxon>
    </lineage>
</organism>
<dbReference type="EnsemblMetazoa" id="XM_014387198.2">
    <property type="protein sequence ID" value="XP_014242684.1"/>
    <property type="gene ID" value="LOC106662821"/>
</dbReference>
<dbReference type="GO" id="GO:0006309">
    <property type="term" value="P:apoptotic DNA fragmentation"/>
    <property type="evidence" value="ECO:0007669"/>
    <property type="project" value="TreeGrafter"/>
</dbReference>
<keyword evidence="5" id="KW-1185">Reference proteome</keyword>
<dbReference type="PANTHER" id="PTHR10858">
    <property type="entry name" value="DEOXYRIBONUCLEASE II"/>
    <property type="match status" value="1"/>
</dbReference>
<feature type="signal peptide" evidence="3">
    <location>
        <begin position="1"/>
        <end position="21"/>
    </location>
</feature>
<dbReference type="CDD" id="cd09121">
    <property type="entry name" value="PLDc_DNaseII_2"/>
    <property type="match status" value="1"/>
</dbReference>
<feature type="chain" id="PRO_5035149960" evidence="3">
    <location>
        <begin position="22"/>
        <end position="345"/>
    </location>
</feature>
<dbReference type="PANTHER" id="PTHR10858:SF23">
    <property type="entry name" value="DEOXYRIBONUCLEASE II"/>
    <property type="match status" value="1"/>
</dbReference>
<comment type="similarity">
    <text evidence="1">Belongs to the DNase II family.</text>
</comment>